<evidence type="ECO:0000313" key="2">
    <source>
        <dbReference type="EMBL" id="KAH0571365.1"/>
    </source>
</evidence>
<accession>V6LPF2</accession>
<dbReference type="Proteomes" id="UP000018208">
    <property type="component" value="Unassembled WGS sequence"/>
</dbReference>
<dbReference type="EMBL" id="AUWU02000007">
    <property type="protein sequence ID" value="KAH0571365.1"/>
    <property type="molecule type" value="Genomic_DNA"/>
</dbReference>
<sequence length="145" mass="17195">MKEIDFVDYFTKLRSKNKLRLNTLQFSDEQTIFRQNQQQKPQLYKTQNLSLSLYDNNNFDRTISYDIFCKDTDLPKIPSSRLKSAHKSQLSATLKQQKPPNSPVSFFVKTISEQKNEQPLRQCVNTINLKLLKTQRLQVLQKYFE</sequence>
<dbReference type="AlphaFoldDB" id="V6LPF2"/>
<gene>
    <name evidence="1" type="ORF">SS50377_13361</name>
    <name evidence="2" type="ORF">SS50377_27666</name>
</gene>
<protein>
    <submittedName>
        <fullName evidence="1">Uncharacterized protein</fullName>
    </submittedName>
</protein>
<evidence type="ECO:0000313" key="1">
    <source>
        <dbReference type="EMBL" id="EST46557.1"/>
    </source>
</evidence>
<name>V6LPF2_9EUKA</name>
<organism evidence="1">
    <name type="scientific">Spironucleus salmonicida</name>
    <dbReference type="NCBI Taxonomy" id="348837"/>
    <lineage>
        <taxon>Eukaryota</taxon>
        <taxon>Metamonada</taxon>
        <taxon>Diplomonadida</taxon>
        <taxon>Hexamitidae</taxon>
        <taxon>Hexamitinae</taxon>
        <taxon>Spironucleus</taxon>
    </lineage>
</organism>
<reference evidence="2" key="2">
    <citation type="submission" date="2020-12" db="EMBL/GenBank/DDBJ databases">
        <title>New Spironucleus salmonicida genome in near-complete chromosomes.</title>
        <authorList>
            <person name="Xu F."/>
            <person name="Kurt Z."/>
            <person name="Jimenez-Gonzalez A."/>
            <person name="Astvaldsson A."/>
            <person name="Andersson J.O."/>
            <person name="Svard S.G."/>
        </authorList>
    </citation>
    <scope>NUCLEOTIDE SEQUENCE</scope>
    <source>
        <strain evidence="2">ATCC 50377</strain>
    </source>
</reference>
<keyword evidence="3" id="KW-1185">Reference proteome</keyword>
<evidence type="ECO:0000313" key="3">
    <source>
        <dbReference type="Proteomes" id="UP000018208"/>
    </source>
</evidence>
<dbReference type="VEuPathDB" id="GiardiaDB:SS50377_27666"/>
<dbReference type="EMBL" id="KI546073">
    <property type="protein sequence ID" value="EST46557.1"/>
    <property type="molecule type" value="Genomic_DNA"/>
</dbReference>
<reference evidence="1 2" key="1">
    <citation type="journal article" date="2014" name="PLoS Genet.">
        <title>The Genome of Spironucleus salmonicida Highlights a Fish Pathogen Adapted to Fluctuating Environments.</title>
        <authorList>
            <person name="Xu F."/>
            <person name="Jerlstrom-Hultqvist J."/>
            <person name="Einarsson E."/>
            <person name="Astvaldsson A."/>
            <person name="Svard S.G."/>
            <person name="Andersson J.O."/>
        </authorList>
    </citation>
    <scope>NUCLEOTIDE SEQUENCE</scope>
    <source>
        <strain evidence="2">ATCC 50377</strain>
    </source>
</reference>
<proteinExistence type="predicted"/>